<dbReference type="EMBL" id="BAUU01000008">
    <property type="protein sequence ID" value="GAE30001.1"/>
    <property type="molecule type" value="Genomic_DNA"/>
</dbReference>
<dbReference type="Proteomes" id="UP000018895">
    <property type="component" value="Unassembled WGS sequence"/>
</dbReference>
<protein>
    <submittedName>
        <fullName evidence="1">Uncharacterized protein</fullName>
    </submittedName>
</protein>
<sequence>MLILIPRIKRTTNEAIASQIKGIEKVVLSFSMAAHSLIFSVYFVHHSRKTYKHLIKRSQNVLLKL</sequence>
<evidence type="ECO:0000313" key="2">
    <source>
        <dbReference type="Proteomes" id="UP000018895"/>
    </source>
</evidence>
<gene>
    <name evidence="1" type="ORF">JCM9152_1392</name>
</gene>
<reference evidence="1" key="1">
    <citation type="journal article" date="2014" name="Genome Announc.">
        <title>Draft Genome Sequences of Three Alkaliphilic Bacillus Strains, Bacillus wakoensis JCM 9140T, Bacillus akibai JCM 9157T, and Bacillus hemicellulosilyticus JCM 9152T.</title>
        <authorList>
            <person name="Yuki M."/>
            <person name="Oshima K."/>
            <person name="Suda W."/>
            <person name="Oshida Y."/>
            <person name="Kitamura K."/>
            <person name="Iida T."/>
            <person name="Hattori M."/>
            <person name="Ohkuma M."/>
        </authorList>
    </citation>
    <scope>NUCLEOTIDE SEQUENCE [LARGE SCALE GENOMIC DNA]</scope>
    <source>
        <strain evidence="1">JCM 9152</strain>
    </source>
</reference>
<comment type="caution">
    <text evidence="1">The sequence shown here is derived from an EMBL/GenBank/DDBJ whole genome shotgun (WGS) entry which is preliminary data.</text>
</comment>
<name>W4QD71_9BACI</name>
<organism evidence="1 2">
    <name type="scientific">Halalkalibacter hemicellulosilyticusJCM 9152</name>
    <dbReference type="NCBI Taxonomy" id="1236971"/>
    <lineage>
        <taxon>Bacteria</taxon>
        <taxon>Bacillati</taxon>
        <taxon>Bacillota</taxon>
        <taxon>Bacilli</taxon>
        <taxon>Bacillales</taxon>
        <taxon>Bacillaceae</taxon>
        <taxon>Halalkalibacter</taxon>
    </lineage>
</organism>
<proteinExistence type="predicted"/>
<evidence type="ECO:0000313" key="1">
    <source>
        <dbReference type="EMBL" id="GAE30001.1"/>
    </source>
</evidence>
<keyword evidence="2" id="KW-1185">Reference proteome</keyword>
<dbReference type="STRING" id="1236971.JCM9152_1392"/>
<dbReference type="AlphaFoldDB" id="W4QD71"/>
<accession>W4QD71</accession>